<sequence length="79" mass="9128">MYTLYILRCADNSLYTGIAKDLEKRLEMHRAGTGSKYVRTKSPFEVVYTEGCKDRSSATKREMAIKKMSKSEKEKLVKK</sequence>
<evidence type="ECO:0000256" key="2">
    <source>
        <dbReference type="SAM" id="MobiDB-lite"/>
    </source>
</evidence>
<dbReference type="SUPFAM" id="SSF82771">
    <property type="entry name" value="GIY-YIG endonuclease"/>
    <property type="match status" value="1"/>
</dbReference>
<dbReference type="GO" id="GO:0004519">
    <property type="term" value="F:endonuclease activity"/>
    <property type="evidence" value="ECO:0007669"/>
    <property type="project" value="UniProtKB-KW"/>
</dbReference>
<keyword evidence="4" id="KW-0255">Endonuclease</keyword>
<dbReference type="PANTHER" id="PTHR34477:SF1">
    <property type="entry name" value="UPF0213 PROTEIN YHBQ"/>
    <property type="match status" value="1"/>
</dbReference>
<comment type="caution">
    <text evidence="4">The sequence shown here is derived from an EMBL/GenBank/DDBJ whole genome shotgun (WGS) entry which is preliminary data.</text>
</comment>
<dbReference type="InterPro" id="IPR050190">
    <property type="entry name" value="UPF0213_domain"/>
</dbReference>
<dbReference type="InterPro" id="IPR035901">
    <property type="entry name" value="GIY-YIG_endonuc_sf"/>
</dbReference>
<dbReference type="AlphaFoldDB" id="A0A2M8F8E2"/>
<organism evidence="4 5">
    <name type="scientific">Candidatus Magasanikbacteria bacterium CG_4_9_14_0_2_um_filter_42_11</name>
    <dbReference type="NCBI Taxonomy" id="1974643"/>
    <lineage>
        <taxon>Bacteria</taxon>
        <taxon>Candidatus Magasanikiibacteriota</taxon>
    </lineage>
</organism>
<proteinExistence type="inferred from homology"/>
<comment type="similarity">
    <text evidence="1">Belongs to the UPF0213 family.</text>
</comment>
<feature type="region of interest" description="Disordered" evidence="2">
    <location>
        <begin position="59"/>
        <end position="79"/>
    </location>
</feature>
<name>A0A2M8F8E2_9BACT</name>
<evidence type="ECO:0000259" key="3">
    <source>
        <dbReference type="PROSITE" id="PS50164"/>
    </source>
</evidence>
<dbReference type="PROSITE" id="PS50164">
    <property type="entry name" value="GIY_YIG"/>
    <property type="match status" value="1"/>
</dbReference>
<evidence type="ECO:0000256" key="1">
    <source>
        <dbReference type="ARBA" id="ARBA00007435"/>
    </source>
</evidence>
<accession>A0A2M8F8E2</accession>
<keyword evidence="4" id="KW-0378">Hydrolase</keyword>
<dbReference type="CDD" id="cd10456">
    <property type="entry name" value="GIY-YIG_UPF0213"/>
    <property type="match status" value="1"/>
</dbReference>
<dbReference type="Gene3D" id="3.40.1440.10">
    <property type="entry name" value="GIY-YIG endonuclease"/>
    <property type="match status" value="1"/>
</dbReference>
<dbReference type="SMART" id="SM00465">
    <property type="entry name" value="GIYc"/>
    <property type="match status" value="1"/>
</dbReference>
<dbReference type="PANTHER" id="PTHR34477">
    <property type="entry name" value="UPF0213 PROTEIN YHBQ"/>
    <property type="match status" value="1"/>
</dbReference>
<dbReference type="Pfam" id="PF01541">
    <property type="entry name" value="GIY-YIG"/>
    <property type="match status" value="1"/>
</dbReference>
<keyword evidence="4" id="KW-0540">Nuclease</keyword>
<evidence type="ECO:0000313" key="5">
    <source>
        <dbReference type="Proteomes" id="UP000231456"/>
    </source>
</evidence>
<dbReference type="InterPro" id="IPR000305">
    <property type="entry name" value="GIY-YIG_endonuc"/>
</dbReference>
<evidence type="ECO:0000313" key="4">
    <source>
        <dbReference type="EMBL" id="PJC51968.1"/>
    </source>
</evidence>
<protein>
    <submittedName>
        <fullName evidence="4">Endonuclease</fullName>
    </submittedName>
</protein>
<dbReference type="EMBL" id="PFRH01000160">
    <property type="protein sequence ID" value="PJC51968.1"/>
    <property type="molecule type" value="Genomic_DNA"/>
</dbReference>
<reference evidence="5" key="1">
    <citation type="submission" date="2017-09" db="EMBL/GenBank/DDBJ databases">
        <title>Depth-based differentiation of microbial function through sediment-hosted aquifers and enrichment of novel symbionts in the deep terrestrial subsurface.</title>
        <authorList>
            <person name="Probst A.J."/>
            <person name="Ladd B."/>
            <person name="Jarett J.K."/>
            <person name="Geller-Mcgrath D.E."/>
            <person name="Sieber C.M.K."/>
            <person name="Emerson J.B."/>
            <person name="Anantharaman K."/>
            <person name="Thomas B.C."/>
            <person name="Malmstrom R."/>
            <person name="Stieglmeier M."/>
            <person name="Klingl A."/>
            <person name="Woyke T."/>
            <person name="Ryan C.M."/>
            <person name="Banfield J.F."/>
        </authorList>
    </citation>
    <scope>NUCLEOTIDE SEQUENCE [LARGE SCALE GENOMIC DNA]</scope>
</reference>
<dbReference type="Proteomes" id="UP000231456">
    <property type="component" value="Unassembled WGS sequence"/>
</dbReference>
<feature type="domain" description="GIY-YIG" evidence="3">
    <location>
        <begin position="1"/>
        <end position="75"/>
    </location>
</feature>
<gene>
    <name evidence="4" type="ORF">CO030_05360</name>
</gene>